<dbReference type="PANTHER" id="PTHR31476">
    <property type="entry name" value="PROTEIN WHAT'S THIS FACTOR 1 HOMOLOG, CHLOROPLASTIC"/>
    <property type="match status" value="1"/>
</dbReference>
<keyword evidence="3" id="KW-1185">Reference proteome</keyword>
<organism evidence="2 3">
    <name type="scientific">Solanum commersonii</name>
    <name type="common">Commerson's wild potato</name>
    <name type="synonym">Commerson's nightshade</name>
    <dbReference type="NCBI Taxonomy" id="4109"/>
    <lineage>
        <taxon>Eukaryota</taxon>
        <taxon>Viridiplantae</taxon>
        <taxon>Streptophyta</taxon>
        <taxon>Embryophyta</taxon>
        <taxon>Tracheophyta</taxon>
        <taxon>Spermatophyta</taxon>
        <taxon>Magnoliopsida</taxon>
        <taxon>eudicotyledons</taxon>
        <taxon>Gunneridae</taxon>
        <taxon>Pentapetalae</taxon>
        <taxon>asterids</taxon>
        <taxon>lamiids</taxon>
        <taxon>Solanales</taxon>
        <taxon>Solanaceae</taxon>
        <taxon>Solanoideae</taxon>
        <taxon>Solaneae</taxon>
        <taxon>Solanum</taxon>
    </lineage>
</organism>
<evidence type="ECO:0000259" key="1">
    <source>
        <dbReference type="Pfam" id="PF11955"/>
    </source>
</evidence>
<evidence type="ECO:0000313" key="3">
    <source>
        <dbReference type="Proteomes" id="UP000824120"/>
    </source>
</evidence>
<accession>A0A9J6ALZ2</accession>
<reference evidence="2 3" key="1">
    <citation type="submission" date="2020-09" db="EMBL/GenBank/DDBJ databases">
        <title>De no assembly of potato wild relative species, Solanum commersonii.</title>
        <authorList>
            <person name="Cho K."/>
        </authorList>
    </citation>
    <scope>NUCLEOTIDE SEQUENCE [LARGE SCALE GENOMIC DNA]</scope>
    <source>
        <strain evidence="2">LZ3.2</strain>
        <tissue evidence="2">Leaf</tissue>
    </source>
</reference>
<name>A0A9J6ALZ2_SOLCO</name>
<dbReference type="PANTHER" id="PTHR31476:SF19">
    <property type="entry name" value="UBIQUITIN CARBOXYL-TERMINAL HYDROLASE FAMILY PROTEIN"/>
    <property type="match status" value="1"/>
</dbReference>
<dbReference type="InterPro" id="IPR021099">
    <property type="entry name" value="PORR_domain"/>
</dbReference>
<evidence type="ECO:0000313" key="2">
    <source>
        <dbReference type="EMBL" id="KAG5625672.1"/>
    </source>
</evidence>
<dbReference type="GO" id="GO:0003723">
    <property type="term" value="F:RNA binding"/>
    <property type="evidence" value="ECO:0007669"/>
    <property type="project" value="InterPro"/>
</dbReference>
<comment type="caution">
    <text evidence="2">The sequence shown here is derived from an EMBL/GenBank/DDBJ whole genome shotgun (WGS) entry which is preliminary data.</text>
</comment>
<dbReference type="Proteomes" id="UP000824120">
    <property type="component" value="Chromosome 2"/>
</dbReference>
<feature type="domain" description="PORR" evidence="1">
    <location>
        <begin position="31"/>
        <end position="361"/>
    </location>
</feature>
<dbReference type="InterPro" id="IPR045040">
    <property type="entry name" value="PORR_fam"/>
</dbReference>
<sequence>MVRFTATMTTAIHHRLRRQIRTFVNARVKWVRDPYLDTAVEKEKNLKSLLSLKNLIISHPSKAPPLRTISPLKPQLNLPTTALKFIQNYPFVFKTFRPPIPLSTLHVKLTPNAESLHNDETLFLNLSHYRKDLAQRLAKLLMLTRANRLPFYVINRFKFDLGLPHDYLLSFLPEFPEYFQICQMGFKGADGREVFGLELVKWRKDLAVSVVDFWEDFGGGKRVHIRYSMNLPRGFDLQKKVKIWAEEWQNLPYISPYEDAFHLAPNSDQAEKWTVGVIHELLSFLISKKTERENIYCLGDHLGFGIRFRKALVHHPGIFYLSNKIRTHTIVLREAFNKNILVEKHPLMRMRYKYISLMNKVLRRGIPINAGALRHRKRLASVKAANSKRMKQVKSLVLMDLSIGDSLNVGRNLQGYTGESKGRKPVFIRSWQLLLKLSLHLKLPSLCAPSDVKGDSRPFKNVHVLMVVAIFLAKRMRVGRPSHFPSSPKLRYRVRNPELHDQIVEIPDSEKPILNMQMVVDPNNNMKWADGKLIIKLPFLKGVSVEPVIKLLYLSNTNKLFFVWRDKESIHSFDIKTGKLTIILSNYKLSQGLYLTWPSLFTFKGLQSSSGQ</sequence>
<dbReference type="AlphaFoldDB" id="A0A9J6ALZ2"/>
<proteinExistence type="predicted"/>
<dbReference type="OrthoDB" id="1892230at2759"/>
<dbReference type="Pfam" id="PF11955">
    <property type="entry name" value="PORR"/>
    <property type="match status" value="1"/>
</dbReference>
<protein>
    <recommendedName>
        <fullName evidence="1">PORR domain-containing protein</fullName>
    </recommendedName>
</protein>
<dbReference type="EMBL" id="JACXVP010000002">
    <property type="protein sequence ID" value="KAG5625672.1"/>
    <property type="molecule type" value="Genomic_DNA"/>
</dbReference>
<gene>
    <name evidence="2" type="ORF">H5410_010890</name>
</gene>